<sequence length="197" mass="22395">MSIGWLEPYRYHRCVFLRMFPSLGLYHEVKGEEARIFTAPKFEAHVGHEVAKKWKVTFKVDEDSHWRSRPLLSLFQRVAAYLETSGVGGKRIKVYDPAQAAWKAGEIQAGVVDGCYHQVKFDVGGTEKLQLVSEWIEFEDEESKLRPDVALASVLSTVDEENPPKRARVAKMENDENEEVGGSGHLDSSNTNYKHML</sequence>
<dbReference type="AlphaFoldDB" id="A0AAE0F9L2"/>
<accession>A0AAE0F9L2</accession>
<reference evidence="2 3" key="1">
    <citation type="journal article" date="2015" name="Genome Biol. Evol.">
        <title>Comparative Genomics of a Bacterivorous Green Alga Reveals Evolutionary Causalities and Consequences of Phago-Mixotrophic Mode of Nutrition.</title>
        <authorList>
            <person name="Burns J.A."/>
            <person name="Paasch A."/>
            <person name="Narechania A."/>
            <person name="Kim E."/>
        </authorList>
    </citation>
    <scope>NUCLEOTIDE SEQUENCE [LARGE SCALE GENOMIC DNA]</scope>
    <source>
        <strain evidence="2 3">PLY_AMNH</strain>
    </source>
</reference>
<feature type="compositionally biased region" description="Polar residues" evidence="1">
    <location>
        <begin position="186"/>
        <end position="197"/>
    </location>
</feature>
<proteinExistence type="predicted"/>
<gene>
    <name evidence="2" type="ORF">CYMTET_35214</name>
</gene>
<feature type="region of interest" description="Disordered" evidence="1">
    <location>
        <begin position="172"/>
        <end position="197"/>
    </location>
</feature>
<comment type="caution">
    <text evidence="2">The sequence shown here is derived from an EMBL/GenBank/DDBJ whole genome shotgun (WGS) entry which is preliminary data.</text>
</comment>
<evidence type="ECO:0000313" key="2">
    <source>
        <dbReference type="EMBL" id="KAK3255613.1"/>
    </source>
</evidence>
<name>A0AAE0F9L2_9CHLO</name>
<dbReference type="Proteomes" id="UP001190700">
    <property type="component" value="Unassembled WGS sequence"/>
</dbReference>
<feature type="non-terminal residue" evidence="2">
    <location>
        <position position="197"/>
    </location>
</feature>
<evidence type="ECO:0000313" key="3">
    <source>
        <dbReference type="Proteomes" id="UP001190700"/>
    </source>
</evidence>
<protein>
    <submittedName>
        <fullName evidence="2">Uncharacterized protein</fullName>
    </submittedName>
</protein>
<organism evidence="2 3">
    <name type="scientific">Cymbomonas tetramitiformis</name>
    <dbReference type="NCBI Taxonomy" id="36881"/>
    <lineage>
        <taxon>Eukaryota</taxon>
        <taxon>Viridiplantae</taxon>
        <taxon>Chlorophyta</taxon>
        <taxon>Pyramimonadophyceae</taxon>
        <taxon>Pyramimonadales</taxon>
        <taxon>Pyramimonadaceae</taxon>
        <taxon>Cymbomonas</taxon>
    </lineage>
</organism>
<evidence type="ECO:0000256" key="1">
    <source>
        <dbReference type="SAM" id="MobiDB-lite"/>
    </source>
</evidence>
<dbReference type="EMBL" id="LGRX02022443">
    <property type="protein sequence ID" value="KAK3255613.1"/>
    <property type="molecule type" value="Genomic_DNA"/>
</dbReference>
<keyword evidence="3" id="KW-1185">Reference proteome</keyword>